<protein>
    <recommendedName>
        <fullName evidence="3">Superoxide dismutase [Cu-Zn]</fullName>
        <ecNumber evidence="3">1.15.1.1</ecNumber>
    </recommendedName>
</protein>
<dbReference type="InterPro" id="IPR018152">
    <property type="entry name" value="SOD_Cu/Zn_BS"/>
</dbReference>
<organism evidence="6 7">
    <name type="scientific">Rhodococcus indonesiensis</name>
    <dbReference type="NCBI Taxonomy" id="3055869"/>
    <lineage>
        <taxon>Bacteria</taxon>
        <taxon>Bacillati</taxon>
        <taxon>Actinomycetota</taxon>
        <taxon>Actinomycetes</taxon>
        <taxon>Mycobacteriales</taxon>
        <taxon>Nocardiaceae</taxon>
        <taxon>Rhodococcus</taxon>
    </lineage>
</organism>
<evidence type="ECO:0000256" key="1">
    <source>
        <dbReference type="ARBA" id="ARBA00010457"/>
    </source>
</evidence>
<feature type="compositionally biased region" description="Polar residues" evidence="4">
    <location>
        <begin position="43"/>
        <end position="55"/>
    </location>
</feature>
<evidence type="ECO:0000313" key="6">
    <source>
        <dbReference type="EMBL" id="MDM7490237.1"/>
    </source>
</evidence>
<feature type="region of interest" description="Disordered" evidence="4">
    <location>
        <begin position="133"/>
        <end position="154"/>
    </location>
</feature>
<dbReference type="SUPFAM" id="SSF49329">
    <property type="entry name" value="Cu,Zn superoxide dismutase-like"/>
    <property type="match status" value="1"/>
</dbReference>
<dbReference type="EC" id="1.15.1.1" evidence="3"/>
<comment type="cofactor">
    <cofactor evidence="3">
        <name>Zn(2+)</name>
        <dbReference type="ChEBI" id="CHEBI:29105"/>
    </cofactor>
    <text evidence="3">Binds 1 zinc ion per subunit.</text>
</comment>
<proteinExistence type="inferred from homology"/>
<keyword evidence="3" id="KW-0186">Copper</keyword>
<dbReference type="InterPro" id="IPR036423">
    <property type="entry name" value="SOD-like_Cu/Zn_dom_sf"/>
</dbReference>
<evidence type="ECO:0000256" key="4">
    <source>
        <dbReference type="SAM" id="MobiDB-lite"/>
    </source>
</evidence>
<feature type="domain" description="Superoxide dismutase copper/zinc binding" evidence="5">
    <location>
        <begin position="97"/>
        <end position="246"/>
    </location>
</feature>
<name>A0ABT7RRF7_9NOCA</name>
<dbReference type="InterPro" id="IPR024134">
    <property type="entry name" value="SOD_Cu/Zn_/chaperone"/>
</dbReference>
<keyword evidence="3" id="KW-0862">Zinc</keyword>
<accession>A0ABT7RRF7</accession>
<evidence type="ECO:0000256" key="2">
    <source>
        <dbReference type="ARBA" id="ARBA00024900"/>
    </source>
</evidence>
<comment type="caution">
    <text evidence="6">The sequence shown here is derived from an EMBL/GenBank/DDBJ whole genome shotgun (WGS) entry which is preliminary data.</text>
</comment>
<dbReference type="RefSeq" id="WP_289380600.1">
    <property type="nucleotide sequence ID" value="NZ_JAUBOF010000075.1"/>
</dbReference>
<feature type="region of interest" description="Disordered" evidence="4">
    <location>
        <begin position="1"/>
        <end position="26"/>
    </location>
</feature>
<dbReference type="PANTHER" id="PTHR10003">
    <property type="entry name" value="SUPEROXIDE DISMUTASE CU-ZN -RELATED"/>
    <property type="match status" value="1"/>
</dbReference>
<feature type="region of interest" description="Disordered" evidence="4">
    <location>
        <begin position="42"/>
        <end position="91"/>
    </location>
</feature>
<evidence type="ECO:0000313" key="7">
    <source>
        <dbReference type="Proteomes" id="UP001233164"/>
    </source>
</evidence>
<comment type="cofactor">
    <cofactor evidence="3">
        <name>Cu cation</name>
        <dbReference type="ChEBI" id="CHEBI:23378"/>
    </cofactor>
    <text evidence="3">Binds 1 copper ion per subunit.</text>
</comment>
<comment type="similarity">
    <text evidence="1 3">Belongs to the Cu-Zn superoxide dismutase family.</text>
</comment>
<keyword evidence="3" id="KW-0479">Metal-binding</keyword>
<comment type="catalytic activity">
    <reaction evidence="3">
        <text>2 superoxide + 2 H(+) = H2O2 + O2</text>
        <dbReference type="Rhea" id="RHEA:20696"/>
        <dbReference type="ChEBI" id="CHEBI:15378"/>
        <dbReference type="ChEBI" id="CHEBI:15379"/>
        <dbReference type="ChEBI" id="CHEBI:16240"/>
        <dbReference type="ChEBI" id="CHEBI:18421"/>
        <dbReference type="EC" id="1.15.1.1"/>
    </reaction>
</comment>
<comment type="function">
    <text evidence="2">Destroys radicals which are normally produced within the cells and which are toxic to biological systems. May play a role in favoring mycobacterial survival in phagocytes.</text>
</comment>
<dbReference type="Proteomes" id="UP001233164">
    <property type="component" value="Unassembled WGS sequence"/>
</dbReference>
<reference evidence="6 7" key="1">
    <citation type="submission" date="2023-06" db="EMBL/GenBank/DDBJ databases">
        <title>Rhodococcus indonesiensis sp. nov a new member of the Rhodococcus ruber lineage isolated from a sediment of neutral hot spring.</title>
        <authorList>
            <person name="Kusuma A.B."/>
            <person name="Fenylestari G."/>
            <person name="Ammar F."/>
            <person name="Nouioui I."/>
            <person name="Goodfellow M."/>
        </authorList>
    </citation>
    <scope>NUCLEOTIDE SEQUENCE [LARGE SCALE GENOMIC DNA]</scope>
    <source>
        <strain evidence="6 7">CSLK01-03</strain>
    </source>
</reference>
<dbReference type="NCBIfam" id="NF047631">
    <property type="entry name" value="SodCMycob"/>
    <property type="match status" value="1"/>
</dbReference>
<dbReference type="PROSITE" id="PS00332">
    <property type="entry name" value="SOD_CU_ZN_2"/>
    <property type="match status" value="1"/>
</dbReference>
<keyword evidence="7" id="KW-1185">Reference proteome</keyword>
<dbReference type="InterPro" id="IPR001424">
    <property type="entry name" value="SOD_Cu_Zn_dom"/>
</dbReference>
<dbReference type="EMBL" id="JAUBOF010000075">
    <property type="protein sequence ID" value="MDM7490237.1"/>
    <property type="molecule type" value="Genomic_DNA"/>
</dbReference>
<dbReference type="Pfam" id="PF00080">
    <property type="entry name" value="Sod_Cu"/>
    <property type="match status" value="1"/>
</dbReference>
<sequence length="247" mass="25150">MTVPHPAPTRPCTREPTPRAGSSRRRGAALLAGAAVLAVAGCTTDNDPPESTTGLPSVFTGSPAPLTTGETPGEPGHSPGGNFVTAGFADPEGDPAGTVTFVERAGFLEIQARVSGLEPGFHGFHVHENGTCEADSTAPDRNETGDFLSAGGHLQLGDRTGVPASGDLTSIHVRDDGRGLLVTSTDAFTLADLNNNGRGRAVVVHAGPDNFGNIPTRYTLPDGAAVPDRQTLTTGDAGPRVACAVVE</sequence>
<keyword evidence="3" id="KW-0560">Oxidoreductase</keyword>
<gene>
    <name evidence="6" type="ORF">QT969_18295</name>
</gene>
<evidence type="ECO:0000256" key="3">
    <source>
        <dbReference type="RuleBase" id="RU000393"/>
    </source>
</evidence>
<evidence type="ECO:0000259" key="5">
    <source>
        <dbReference type="Pfam" id="PF00080"/>
    </source>
</evidence>
<dbReference type="Gene3D" id="2.60.40.200">
    <property type="entry name" value="Superoxide dismutase, copper/zinc binding domain"/>
    <property type="match status" value="1"/>
</dbReference>